<evidence type="ECO:0000313" key="1">
    <source>
        <dbReference type="EMBL" id="KRK00947.1"/>
    </source>
</evidence>
<reference evidence="1 2" key="1">
    <citation type="journal article" date="2007" name="Nature">
        <title>Evolution of genes and genomes on the Drosophila phylogeny.</title>
        <authorList>
            <consortium name="Drosophila 12 Genomes Consortium"/>
            <person name="Clark A.G."/>
            <person name="Eisen M.B."/>
            <person name="Smith D.R."/>
            <person name="Bergman C.M."/>
            <person name="Oliver B."/>
            <person name="Markow T.A."/>
            <person name="Kaufman T.C."/>
            <person name="Kellis M."/>
            <person name="Gelbart W."/>
            <person name="Iyer V.N."/>
            <person name="Pollard D.A."/>
            <person name="Sackton T.B."/>
            <person name="Larracuente A.M."/>
            <person name="Singh N.D."/>
            <person name="Abad J.P."/>
            <person name="Abt D.N."/>
            <person name="Adryan B."/>
            <person name="Aguade M."/>
            <person name="Akashi H."/>
            <person name="Anderson W.W."/>
            <person name="Aquadro C.F."/>
            <person name="Ardell D.H."/>
            <person name="Arguello R."/>
            <person name="Artieri C.G."/>
            <person name="Barbash D.A."/>
            <person name="Barker D."/>
            <person name="Barsanti P."/>
            <person name="Batterham P."/>
            <person name="Batzoglou S."/>
            <person name="Begun D."/>
            <person name="Bhutkar A."/>
            <person name="Blanco E."/>
            <person name="Bosak S.A."/>
            <person name="Bradley R.K."/>
            <person name="Brand A.D."/>
            <person name="Brent M.R."/>
            <person name="Brooks A.N."/>
            <person name="Brown R.H."/>
            <person name="Butlin R.K."/>
            <person name="Caggese C."/>
            <person name="Calvi B.R."/>
            <person name="Bernardo de Carvalho A."/>
            <person name="Caspi A."/>
            <person name="Castrezana S."/>
            <person name="Celniker S.E."/>
            <person name="Chang J.L."/>
            <person name="Chapple C."/>
            <person name="Chatterji S."/>
            <person name="Chinwalla A."/>
            <person name="Civetta A."/>
            <person name="Clifton S.W."/>
            <person name="Comeron J.M."/>
            <person name="Costello J.C."/>
            <person name="Coyne J.A."/>
            <person name="Daub J."/>
            <person name="David R.G."/>
            <person name="Delcher A.L."/>
            <person name="Delehaunty K."/>
            <person name="Do C.B."/>
            <person name="Ebling H."/>
            <person name="Edwards K."/>
            <person name="Eickbush T."/>
            <person name="Evans J.D."/>
            <person name="Filipski A."/>
            <person name="Findeiss S."/>
            <person name="Freyhult E."/>
            <person name="Fulton L."/>
            <person name="Fulton R."/>
            <person name="Garcia A.C."/>
            <person name="Gardiner A."/>
            <person name="Garfield D.A."/>
            <person name="Garvin B.E."/>
            <person name="Gibson G."/>
            <person name="Gilbert D."/>
            <person name="Gnerre S."/>
            <person name="Godfrey J."/>
            <person name="Good R."/>
            <person name="Gotea V."/>
            <person name="Gravely B."/>
            <person name="Greenberg A.J."/>
            <person name="Griffiths-Jones S."/>
            <person name="Gross S."/>
            <person name="Guigo R."/>
            <person name="Gustafson E.A."/>
            <person name="Haerty W."/>
            <person name="Hahn M.W."/>
            <person name="Halligan D.L."/>
            <person name="Halpern A.L."/>
            <person name="Halter G.M."/>
            <person name="Han M.V."/>
            <person name="Heger A."/>
            <person name="Hillier L."/>
            <person name="Hinrichs A.S."/>
            <person name="Holmes I."/>
            <person name="Hoskins R.A."/>
            <person name="Hubisz M.J."/>
            <person name="Hultmark D."/>
            <person name="Huntley M.A."/>
            <person name="Jaffe D.B."/>
            <person name="Jagadeeshan S."/>
            <person name="Jeck W.R."/>
            <person name="Johnson J."/>
            <person name="Jones C.D."/>
            <person name="Jordan W.C."/>
            <person name="Karpen G.H."/>
            <person name="Kataoka E."/>
            <person name="Keightley P.D."/>
            <person name="Kheradpour P."/>
            <person name="Kirkness E.F."/>
            <person name="Koerich L.B."/>
            <person name="Kristiansen K."/>
            <person name="Kudrna D."/>
            <person name="Kulathinal R.J."/>
            <person name="Kumar S."/>
            <person name="Kwok R."/>
            <person name="Lander E."/>
            <person name="Langley C.H."/>
            <person name="Lapoint R."/>
            <person name="Lazzaro B.P."/>
            <person name="Lee S.J."/>
            <person name="Levesque L."/>
            <person name="Li R."/>
            <person name="Lin C.F."/>
            <person name="Lin M.F."/>
            <person name="Lindblad-Toh K."/>
            <person name="Llopart A."/>
            <person name="Long M."/>
            <person name="Low L."/>
            <person name="Lozovsky E."/>
            <person name="Lu J."/>
            <person name="Luo M."/>
            <person name="Machado C.A."/>
            <person name="Makalowski W."/>
            <person name="Marzo M."/>
            <person name="Matsuda M."/>
            <person name="Matzkin L."/>
            <person name="McAllister B."/>
            <person name="McBride C.S."/>
            <person name="McKernan B."/>
            <person name="McKernan K."/>
            <person name="Mendez-Lago M."/>
            <person name="Minx P."/>
            <person name="Mollenhauer M.U."/>
            <person name="Montooth K."/>
            <person name="Mount S.M."/>
            <person name="Mu X."/>
            <person name="Myers E."/>
            <person name="Negre B."/>
            <person name="Newfeld S."/>
            <person name="Nielsen R."/>
            <person name="Noor M.A."/>
            <person name="O'Grady P."/>
            <person name="Pachter L."/>
            <person name="Papaceit M."/>
            <person name="Parisi M.J."/>
            <person name="Parisi M."/>
            <person name="Parts L."/>
            <person name="Pedersen J.S."/>
            <person name="Pesole G."/>
            <person name="Phillippy A.M."/>
            <person name="Ponting C.P."/>
            <person name="Pop M."/>
            <person name="Porcelli D."/>
            <person name="Powell J.R."/>
            <person name="Prohaska S."/>
            <person name="Pruitt K."/>
            <person name="Puig M."/>
            <person name="Quesneville H."/>
            <person name="Ram K.R."/>
            <person name="Rand D."/>
            <person name="Rasmussen M.D."/>
            <person name="Reed L.K."/>
            <person name="Reenan R."/>
            <person name="Reily A."/>
            <person name="Remington K.A."/>
            <person name="Rieger T.T."/>
            <person name="Ritchie M.G."/>
            <person name="Robin C."/>
            <person name="Rogers Y.H."/>
            <person name="Rohde C."/>
            <person name="Rozas J."/>
            <person name="Rubenfield M.J."/>
            <person name="Ruiz A."/>
            <person name="Russo S."/>
            <person name="Salzberg S.L."/>
            <person name="Sanchez-Gracia A."/>
            <person name="Saranga D.J."/>
            <person name="Sato H."/>
            <person name="Schaeffer S.W."/>
            <person name="Schatz M.C."/>
            <person name="Schlenke T."/>
            <person name="Schwartz R."/>
            <person name="Segarra C."/>
            <person name="Singh R.S."/>
            <person name="Sirot L."/>
            <person name="Sirota M."/>
            <person name="Sisneros N.B."/>
            <person name="Smith C.D."/>
            <person name="Smith T.F."/>
            <person name="Spieth J."/>
            <person name="Stage D.E."/>
            <person name="Stark A."/>
            <person name="Stephan W."/>
            <person name="Strausberg R.L."/>
            <person name="Strempel S."/>
            <person name="Sturgill D."/>
            <person name="Sutton G."/>
            <person name="Sutton G.G."/>
            <person name="Tao W."/>
            <person name="Teichmann S."/>
            <person name="Tobari Y.N."/>
            <person name="Tomimura Y."/>
            <person name="Tsolas J.M."/>
            <person name="Valente V.L."/>
            <person name="Venter E."/>
            <person name="Venter J.C."/>
            <person name="Vicario S."/>
            <person name="Vieira F.G."/>
            <person name="Vilella A.J."/>
            <person name="Villasante A."/>
            <person name="Walenz B."/>
            <person name="Wang J."/>
            <person name="Wasserman M."/>
            <person name="Watts T."/>
            <person name="Wilson D."/>
            <person name="Wilson R.K."/>
            <person name="Wing R.A."/>
            <person name="Wolfner M.F."/>
            <person name="Wong A."/>
            <person name="Wong G.K."/>
            <person name="Wu C.I."/>
            <person name="Wu G."/>
            <person name="Yamamoto D."/>
            <person name="Yang H.P."/>
            <person name="Yang S.P."/>
            <person name="Yorke J.A."/>
            <person name="Yoshida K."/>
            <person name="Zdobnov E."/>
            <person name="Zhang P."/>
            <person name="Zhang Y."/>
            <person name="Zimin A.V."/>
            <person name="Baldwin J."/>
            <person name="Abdouelleil A."/>
            <person name="Abdulkadir J."/>
            <person name="Abebe A."/>
            <person name="Abera B."/>
            <person name="Abreu J."/>
            <person name="Acer S.C."/>
            <person name="Aftuck L."/>
            <person name="Alexander A."/>
            <person name="An P."/>
            <person name="Anderson E."/>
            <person name="Anderson S."/>
            <person name="Arachi H."/>
            <person name="Azer M."/>
            <person name="Bachantsang P."/>
            <person name="Barry A."/>
            <person name="Bayul T."/>
            <person name="Berlin A."/>
            <person name="Bessette D."/>
            <person name="Bloom T."/>
            <person name="Blye J."/>
            <person name="Boguslavskiy L."/>
            <person name="Bonnet C."/>
            <person name="Boukhgalter B."/>
            <person name="Bourzgui I."/>
            <person name="Brown A."/>
            <person name="Cahill P."/>
            <person name="Channer S."/>
            <person name="Cheshatsang Y."/>
            <person name="Chuda L."/>
            <person name="Citroen M."/>
            <person name="Collymore A."/>
            <person name="Cooke P."/>
            <person name="Costello M."/>
            <person name="D'Aco K."/>
            <person name="Daza R."/>
            <person name="De Haan G."/>
            <person name="DeGray S."/>
            <person name="DeMaso C."/>
            <person name="Dhargay N."/>
            <person name="Dooley K."/>
            <person name="Dooley E."/>
            <person name="Doricent M."/>
            <person name="Dorje P."/>
            <person name="Dorjee K."/>
            <person name="Dupes A."/>
            <person name="Elong R."/>
            <person name="Falk J."/>
            <person name="Farina A."/>
            <person name="Faro S."/>
            <person name="Ferguson D."/>
            <person name="Fisher S."/>
            <person name="Foley C.D."/>
            <person name="Franke A."/>
            <person name="Friedrich D."/>
            <person name="Gadbois L."/>
            <person name="Gearin G."/>
            <person name="Gearin C.R."/>
            <person name="Giannoukos G."/>
            <person name="Goode T."/>
            <person name="Graham J."/>
            <person name="Grandbois E."/>
            <person name="Grewal S."/>
            <person name="Gyaltsen K."/>
            <person name="Hafez N."/>
            <person name="Hagos B."/>
            <person name="Hall J."/>
            <person name="Henson C."/>
            <person name="Hollinger A."/>
            <person name="Honan T."/>
            <person name="Huard M.D."/>
            <person name="Hughes L."/>
            <person name="Hurhula B."/>
            <person name="Husby M.E."/>
            <person name="Kamat A."/>
            <person name="Kanga B."/>
            <person name="Kashin S."/>
            <person name="Khazanovich D."/>
            <person name="Kisner P."/>
            <person name="Lance K."/>
            <person name="Lara M."/>
            <person name="Lee W."/>
            <person name="Lennon N."/>
            <person name="Letendre F."/>
            <person name="LeVine R."/>
            <person name="Lipovsky A."/>
            <person name="Liu X."/>
            <person name="Liu J."/>
            <person name="Liu S."/>
            <person name="Lokyitsang T."/>
            <person name="Lokyitsang Y."/>
            <person name="Lubonja R."/>
            <person name="Lui A."/>
            <person name="MacDonald P."/>
            <person name="Magnisalis V."/>
            <person name="Maru K."/>
            <person name="Matthews C."/>
            <person name="McCusker W."/>
            <person name="McDonough S."/>
            <person name="Mehta T."/>
            <person name="Meldrim J."/>
            <person name="Meneus L."/>
            <person name="Mihai O."/>
            <person name="Mihalev A."/>
            <person name="Mihova T."/>
            <person name="Mittelman R."/>
            <person name="Mlenga V."/>
            <person name="Montmayeur A."/>
            <person name="Mulrain L."/>
            <person name="Navidi A."/>
            <person name="Naylor J."/>
            <person name="Negash T."/>
            <person name="Nguyen T."/>
            <person name="Nguyen N."/>
            <person name="Nicol R."/>
            <person name="Norbu C."/>
            <person name="Norbu N."/>
            <person name="Novod N."/>
            <person name="O'Neill B."/>
            <person name="Osman S."/>
            <person name="Markiewicz E."/>
            <person name="Oyono O.L."/>
            <person name="Patti C."/>
            <person name="Phunkhang P."/>
            <person name="Pierre F."/>
            <person name="Priest M."/>
            <person name="Raghuraman S."/>
            <person name="Rege F."/>
            <person name="Reyes R."/>
            <person name="Rise C."/>
            <person name="Rogov P."/>
            <person name="Ross K."/>
            <person name="Ryan E."/>
            <person name="Settipalli S."/>
            <person name="Shea T."/>
            <person name="Sherpa N."/>
            <person name="Shi L."/>
            <person name="Shih D."/>
            <person name="Sparrow T."/>
            <person name="Spaulding J."/>
            <person name="Stalker J."/>
            <person name="Stange-Thomann N."/>
            <person name="Stavropoulos S."/>
            <person name="Stone C."/>
            <person name="Strader C."/>
            <person name="Tesfaye S."/>
            <person name="Thomson T."/>
            <person name="Thoulutsang Y."/>
            <person name="Thoulutsang D."/>
            <person name="Topham K."/>
            <person name="Topping I."/>
            <person name="Tsamla T."/>
            <person name="Vassiliev H."/>
            <person name="Vo A."/>
            <person name="Wangchuk T."/>
            <person name="Wangdi T."/>
            <person name="Weiand M."/>
            <person name="Wilkinson J."/>
            <person name="Wilson A."/>
            <person name="Yadav S."/>
            <person name="Young G."/>
            <person name="Yu Q."/>
            <person name="Zembek L."/>
            <person name="Zhong D."/>
            <person name="Zimmer A."/>
            <person name="Zwirko Z."/>
            <person name="Jaffe D.B."/>
            <person name="Alvarez P."/>
            <person name="Brockman W."/>
            <person name="Butler J."/>
            <person name="Chin C."/>
            <person name="Gnerre S."/>
            <person name="Grabherr M."/>
            <person name="Kleber M."/>
            <person name="Mauceli E."/>
            <person name="MacCallum I."/>
        </authorList>
    </citation>
    <scope>NUCLEOTIDE SEQUENCE [LARGE SCALE GENOMIC DNA]</scope>
    <source>
        <strain evidence="2">Tai18E2 / Tucson 14021-0261.01</strain>
    </source>
</reference>
<sequence length="108" mass="12473">MTPTKSTHLATPQSSQLDFCYGSCWRAELSAGATCFPRMYWWWLWQQRAARQLSSLEAKNGFSSKARFQADGRTFRLAADLIHPVGRKSSTYRKLFNSSPRSVLIFYR</sequence>
<name>A0A0R1DYE1_DROYA</name>
<reference evidence="1 2" key="2">
    <citation type="journal article" date="2007" name="PLoS Biol.">
        <title>Principles of genome evolution in the Drosophila melanogaster species group.</title>
        <authorList>
            <person name="Ranz J.M."/>
            <person name="Maurin D."/>
            <person name="Chan Y.S."/>
            <person name="von Grotthuss M."/>
            <person name="Hillier L.W."/>
            <person name="Roote J."/>
            <person name="Ashburner M."/>
            <person name="Bergman C.M."/>
        </authorList>
    </citation>
    <scope>NUCLEOTIDE SEQUENCE [LARGE SCALE GENOMIC DNA]</scope>
    <source>
        <strain evidence="2">Tai18E2 / Tucson 14021-0261.01</strain>
    </source>
</reference>
<dbReference type="Proteomes" id="UP000002282">
    <property type="component" value="Chromosome 3L"/>
</dbReference>
<gene>
    <name evidence="1" type="primary">Dyak\GE28013</name>
    <name evidence="1" type="synonym">GE28013</name>
    <name evidence="1" type="ORF">Dyak_GE28013</name>
</gene>
<evidence type="ECO:0000313" key="2">
    <source>
        <dbReference type="Proteomes" id="UP000002282"/>
    </source>
</evidence>
<dbReference type="KEGG" id="dya:Dyak_GE28013"/>
<dbReference type="EMBL" id="CM000159">
    <property type="protein sequence ID" value="KRK00947.1"/>
    <property type="molecule type" value="Genomic_DNA"/>
</dbReference>
<dbReference type="AlphaFoldDB" id="A0A0R1DYE1"/>
<accession>A0A0R1DYE1</accession>
<keyword evidence="2" id="KW-1185">Reference proteome</keyword>
<protein>
    <submittedName>
        <fullName evidence="1">Uncharacterized protein</fullName>
    </submittedName>
</protein>
<organism evidence="1 2">
    <name type="scientific">Drosophila yakuba</name>
    <name type="common">Fruit fly</name>
    <dbReference type="NCBI Taxonomy" id="7245"/>
    <lineage>
        <taxon>Eukaryota</taxon>
        <taxon>Metazoa</taxon>
        <taxon>Ecdysozoa</taxon>
        <taxon>Arthropoda</taxon>
        <taxon>Hexapoda</taxon>
        <taxon>Insecta</taxon>
        <taxon>Pterygota</taxon>
        <taxon>Neoptera</taxon>
        <taxon>Endopterygota</taxon>
        <taxon>Diptera</taxon>
        <taxon>Brachycera</taxon>
        <taxon>Muscomorpha</taxon>
        <taxon>Ephydroidea</taxon>
        <taxon>Drosophilidae</taxon>
        <taxon>Drosophila</taxon>
        <taxon>Sophophora</taxon>
    </lineage>
</organism>
<proteinExistence type="predicted"/>